<sequence length="71" mass="8063">MLVISLSRICNVGYKRSIYTASGIRGAGQFVPLPHFGRNKELTISDFTSQPVHKINVLFIHFIEKNMDISR</sequence>
<gene>
    <name evidence="1" type="ORF">SAMN05216167_102273</name>
</gene>
<proteinExistence type="predicted"/>
<dbReference type="AlphaFoldDB" id="A0A1I1LS44"/>
<reference evidence="1 2" key="1">
    <citation type="submission" date="2016-10" db="EMBL/GenBank/DDBJ databases">
        <authorList>
            <person name="de Groot N.N."/>
        </authorList>
    </citation>
    <scope>NUCLEOTIDE SEQUENCE [LARGE SCALE GENOMIC DNA]</scope>
    <source>
        <strain evidence="1 2">DSM 26130</strain>
    </source>
</reference>
<accession>A0A1I1LS44</accession>
<evidence type="ECO:0000313" key="1">
    <source>
        <dbReference type="EMBL" id="SFC73768.1"/>
    </source>
</evidence>
<dbReference type="EMBL" id="FOLQ01000002">
    <property type="protein sequence ID" value="SFC73768.1"/>
    <property type="molecule type" value="Genomic_DNA"/>
</dbReference>
<protein>
    <submittedName>
        <fullName evidence="1">Uncharacterized protein</fullName>
    </submittedName>
</protein>
<dbReference type="STRING" id="662367.SAMN05216167_102273"/>
<dbReference type="Proteomes" id="UP000198598">
    <property type="component" value="Unassembled WGS sequence"/>
</dbReference>
<evidence type="ECO:0000313" key="2">
    <source>
        <dbReference type="Proteomes" id="UP000198598"/>
    </source>
</evidence>
<dbReference type="RefSeq" id="WP_177236516.1">
    <property type="nucleotide sequence ID" value="NZ_FOLQ01000002.1"/>
</dbReference>
<name>A0A1I1LS44_9BACT</name>
<organism evidence="1 2">
    <name type="scientific">Spirosoma endophyticum</name>
    <dbReference type="NCBI Taxonomy" id="662367"/>
    <lineage>
        <taxon>Bacteria</taxon>
        <taxon>Pseudomonadati</taxon>
        <taxon>Bacteroidota</taxon>
        <taxon>Cytophagia</taxon>
        <taxon>Cytophagales</taxon>
        <taxon>Cytophagaceae</taxon>
        <taxon>Spirosoma</taxon>
    </lineage>
</organism>
<keyword evidence="2" id="KW-1185">Reference proteome</keyword>